<dbReference type="Proteomes" id="UP001597351">
    <property type="component" value="Unassembled WGS sequence"/>
</dbReference>
<dbReference type="RefSeq" id="WP_343916849.1">
    <property type="nucleotide sequence ID" value="NZ_BAAAJT010000002.1"/>
</dbReference>
<keyword evidence="2" id="KW-0812">Transmembrane</keyword>
<name>A0ABW4TLF2_9ACTN</name>
<comment type="caution">
    <text evidence="3">The sequence shown here is derived from an EMBL/GenBank/DDBJ whole genome shotgun (WGS) entry which is preliminary data.</text>
</comment>
<evidence type="ECO:0000256" key="1">
    <source>
        <dbReference type="SAM" id="MobiDB-lite"/>
    </source>
</evidence>
<organism evidence="3 4">
    <name type="scientific">Nocardioides aestuarii</name>
    <dbReference type="NCBI Taxonomy" id="252231"/>
    <lineage>
        <taxon>Bacteria</taxon>
        <taxon>Bacillati</taxon>
        <taxon>Actinomycetota</taxon>
        <taxon>Actinomycetes</taxon>
        <taxon>Propionibacteriales</taxon>
        <taxon>Nocardioidaceae</taxon>
        <taxon>Nocardioides</taxon>
    </lineage>
</organism>
<feature type="compositionally biased region" description="Pro residues" evidence="1">
    <location>
        <begin position="185"/>
        <end position="198"/>
    </location>
</feature>
<feature type="transmembrane region" description="Helical" evidence="2">
    <location>
        <begin position="260"/>
        <end position="283"/>
    </location>
</feature>
<reference evidence="4" key="1">
    <citation type="journal article" date="2019" name="Int. J. Syst. Evol. Microbiol.">
        <title>The Global Catalogue of Microorganisms (GCM) 10K type strain sequencing project: providing services to taxonomists for standard genome sequencing and annotation.</title>
        <authorList>
            <consortium name="The Broad Institute Genomics Platform"/>
            <consortium name="The Broad Institute Genome Sequencing Center for Infectious Disease"/>
            <person name="Wu L."/>
            <person name="Ma J."/>
        </authorList>
    </citation>
    <scope>NUCLEOTIDE SEQUENCE [LARGE SCALE GENOMIC DNA]</scope>
    <source>
        <strain evidence="4">CGMCC 1.12477</strain>
    </source>
</reference>
<proteinExistence type="predicted"/>
<feature type="transmembrane region" description="Helical" evidence="2">
    <location>
        <begin position="206"/>
        <end position="239"/>
    </location>
</feature>
<sequence length="346" mass="35040">MSETRPRPGHTTLAGALVVGGAVGVVVSVAEQLSGLYSLETREQVTQFLETPPGSDFGLSVTAALDGLRVVLMVLAGLATAAGVLGFHALRGSTGARLGLSVLAFPIFVLGIAVGGVLTALVAAGTALMWSGPSAFWFRGEPVPERPRREGPAGQAGAPPLPVRRPGATRPQDPAGATLTAERPTAPPAGPAVPGPPPVRRRPDALVWACVLTWAFSGLAAVMMGASALLMATSPDLVVEELQRQGNELGDTGADAITEAVYLSAAVIIGWSLLASVFAVLAFRGVPAGRSGLLASALVAAFVSLLGVLATAVVVVPAVAALATVVLLNRAEVRAWCSGPRGKIEP</sequence>
<keyword evidence="2" id="KW-0472">Membrane</keyword>
<keyword evidence="2" id="KW-1133">Transmembrane helix</keyword>
<accession>A0ABW4TLF2</accession>
<feature type="transmembrane region" description="Helical" evidence="2">
    <location>
        <begin position="102"/>
        <end position="130"/>
    </location>
</feature>
<evidence type="ECO:0000313" key="3">
    <source>
        <dbReference type="EMBL" id="MFD1946572.1"/>
    </source>
</evidence>
<gene>
    <name evidence="3" type="ORF">ACFSDE_07200</name>
</gene>
<feature type="region of interest" description="Disordered" evidence="1">
    <location>
        <begin position="141"/>
        <end position="198"/>
    </location>
</feature>
<feature type="transmembrane region" description="Helical" evidence="2">
    <location>
        <begin position="70"/>
        <end position="90"/>
    </location>
</feature>
<keyword evidence="4" id="KW-1185">Reference proteome</keyword>
<feature type="compositionally biased region" description="Basic and acidic residues" evidence="1">
    <location>
        <begin position="142"/>
        <end position="151"/>
    </location>
</feature>
<evidence type="ECO:0008006" key="5">
    <source>
        <dbReference type="Google" id="ProtNLM"/>
    </source>
</evidence>
<dbReference type="EMBL" id="JBHUGD010000003">
    <property type="protein sequence ID" value="MFD1946572.1"/>
    <property type="molecule type" value="Genomic_DNA"/>
</dbReference>
<feature type="transmembrane region" description="Helical" evidence="2">
    <location>
        <begin position="295"/>
        <end position="328"/>
    </location>
</feature>
<evidence type="ECO:0000313" key="4">
    <source>
        <dbReference type="Proteomes" id="UP001597351"/>
    </source>
</evidence>
<evidence type="ECO:0000256" key="2">
    <source>
        <dbReference type="SAM" id="Phobius"/>
    </source>
</evidence>
<feature type="transmembrane region" description="Helical" evidence="2">
    <location>
        <begin position="12"/>
        <end position="30"/>
    </location>
</feature>
<protein>
    <recommendedName>
        <fullName evidence="5">DUF4064 domain-containing protein</fullName>
    </recommendedName>
</protein>